<dbReference type="GO" id="GO:0005615">
    <property type="term" value="C:extracellular space"/>
    <property type="evidence" value="ECO:0007669"/>
    <property type="project" value="TreeGrafter"/>
</dbReference>
<reference evidence="2" key="1">
    <citation type="journal article" date="2015" name="Insect Biochem. Mol. Biol.">
        <title>An insight into the sialome of the horse fly, Tabanus bromius.</title>
        <authorList>
            <person name="Ribeiro J.M."/>
            <person name="Kazimirova M."/>
            <person name="Takac P."/>
            <person name="Andersen J.F."/>
            <person name="Francischetti I.M."/>
        </authorList>
    </citation>
    <scope>NUCLEOTIDE SEQUENCE</scope>
</reference>
<dbReference type="EMBL" id="GDAI01002495">
    <property type="protein sequence ID" value="JAI15108.1"/>
    <property type="molecule type" value="mRNA"/>
</dbReference>
<keyword evidence="1" id="KW-0812">Transmembrane</keyword>
<dbReference type="AlphaFoldDB" id="A0A0K8TLU2"/>
<sequence length="240" mass="27811">LLTEKARTFYSKYSEYMKSDTKGVEVIAYAASGILFLFAYSRIRPITKFGSPADIPKHFLQNRLIQQGTVRGIRTDSSRDTILLIDHKPPFNLFPFWKKLLPVKLYGTAVNANGYSWLETITVNKKIEFRPINKLDNSVECQVIMICPNNKKHRLDLSEALISLGFGNLTNEPKAQQDPILKRYNHYLEFMQKQAKKNRQGAWAHSLPPIPWPMKQLNLFVNWLENLILPANRRLPELVR</sequence>
<feature type="transmembrane region" description="Helical" evidence="1">
    <location>
        <begin position="26"/>
        <end position="43"/>
    </location>
</feature>
<evidence type="ECO:0000256" key="1">
    <source>
        <dbReference type="SAM" id="Phobius"/>
    </source>
</evidence>
<dbReference type="InterPro" id="IPR035437">
    <property type="entry name" value="SNase_OB-fold_sf"/>
</dbReference>
<name>A0A0K8TLU2_TABBR</name>
<evidence type="ECO:0000313" key="2">
    <source>
        <dbReference type="EMBL" id="JAI15108.1"/>
    </source>
</evidence>
<dbReference type="InterPro" id="IPR042421">
    <property type="entry name" value="C3orf33-like"/>
</dbReference>
<proteinExistence type="evidence at transcript level"/>
<keyword evidence="1" id="KW-1133">Transmembrane helix</keyword>
<evidence type="ECO:0008006" key="3">
    <source>
        <dbReference type="Google" id="ProtNLM"/>
    </source>
</evidence>
<organism evidence="2">
    <name type="scientific">Tabanus bromius</name>
    <name type="common">Band-eyed brown horse fly</name>
    <dbReference type="NCBI Taxonomy" id="304241"/>
    <lineage>
        <taxon>Eukaryota</taxon>
        <taxon>Metazoa</taxon>
        <taxon>Ecdysozoa</taxon>
        <taxon>Arthropoda</taxon>
        <taxon>Hexapoda</taxon>
        <taxon>Insecta</taxon>
        <taxon>Pterygota</taxon>
        <taxon>Neoptera</taxon>
        <taxon>Endopterygota</taxon>
        <taxon>Diptera</taxon>
        <taxon>Brachycera</taxon>
        <taxon>Tabanomorpha</taxon>
        <taxon>Tabanoidea</taxon>
        <taxon>Tabanidae</taxon>
        <taxon>Tabanus</taxon>
    </lineage>
</organism>
<dbReference type="Gene3D" id="2.40.50.90">
    <property type="match status" value="1"/>
</dbReference>
<protein>
    <recommendedName>
        <fullName evidence="3">TNase-like domain-containing protein</fullName>
    </recommendedName>
</protein>
<dbReference type="PANTHER" id="PTHR28434:SF1">
    <property type="entry name" value="PROTEIN C3ORF33"/>
    <property type="match status" value="1"/>
</dbReference>
<feature type="non-terminal residue" evidence="2">
    <location>
        <position position="1"/>
    </location>
</feature>
<dbReference type="PANTHER" id="PTHR28434">
    <property type="entry name" value="PROTEIN C3ORF33"/>
    <property type="match status" value="1"/>
</dbReference>
<accession>A0A0K8TLU2</accession>
<keyword evidence="1" id="KW-0472">Membrane</keyword>